<proteinExistence type="predicted"/>
<organism evidence="3 4">
    <name type="scientific">Peteryoungia ipomoeae</name>
    <dbReference type="NCBI Taxonomy" id="1210932"/>
    <lineage>
        <taxon>Bacteria</taxon>
        <taxon>Pseudomonadati</taxon>
        <taxon>Pseudomonadota</taxon>
        <taxon>Alphaproteobacteria</taxon>
        <taxon>Hyphomicrobiales</taxon>
        <taxon>Rhizobiaceae</taxon>
        <taxon>Peteryoungia</taxon>
    </lineage>
</organism>
<evidence type="ECO:0000256" key="1">
    <source>
        <dbReference type="SAM" id="Phobius"/>
    </source>
</evidence>
<feature type="domain" description="Tlde1" evidence="2">
    <location>
        <begin position="344"/>
        <end position="447"/>
    </location>
</feature>
<evidence type="ECO:0000313" key="4">
    <source>
        <dbReference type="Proteomes" id="UP000308828"/>
    </source>
</evidence>
<dbReference type="InterPro" id="IPR021225">
    <property type="entry name" value="Tlde1_dom"/>
</dbReference>
<protein>
    <submittedName>
        <fullName evidence="3">DUF2778 domain-containing protein</fullName>
    </submittedName>
</protein>
<keyword evidence="1" id="KW-1133">Transmembrane helix</keyword>
<dbReference type="AlphaFoldDB" id="A0A4S8P108"/>
<comment type="caution">
    <text evidence="3">The sequence shown here is derived from an EMBL/GenBank/DDBJ whole genome shotgun (WGS) entry which is preliminary data.</text>
</comment>
<dbReference type="EMBL" id="STGV01000002">
    <property type="protein sequence ID" value="THV23670.1"/>
    <property type="molecule type" value="Genomic_DNA"/>
</dbReference>
<keyword evidence="4" id="KW-1185">Reference proteome</keyword>
<feature type="transmembrane region" description="Helical" evidence="1">
    <location>
        <begin position="31"/>
        <end position="52"/>
    </location>
</feature>
<evidence type="ECO:0000259" key="2">
    <source>
        <dbReference type="Pfam" id="PF10908"/>
    </source>
</evidence>
<dbReference type="OrthoDB" id="9816088at2"/>
<sequence length="458" mass="48668">MASSTSRVSGGKPVAVAKTAPRRTGRGISSLTAILGVTSALFVWGVGSLAALNALSPAAVEPATAVGHNLPRPTLTLAAPIKAAPERQKMRDLAFQADVNARMAAAIAESDKISLLMLPRAMQLIEVAKSDRLIFTRVGSVVTAEAMGVLRDVLTKADADMRQALAASAAAEQAQLEPKPEPVAIDPIKTASIAPQTGATIAEEAATAALTPALAYAPAAETTAVAVAKVEAAPFSELLTEEATDDHGALPADGPLPLSKPRIAVIPQPEPVVVAAPQRPVEQEKPKRKTLFNMLAYAKPDNPVTTDDGAGGIFNRKNKLPGPGSRIAVYVIEDQVVHMPNGEKLKASSGRGKMRDNPKYVHVKNFGPTPPNVYSLRMREARFHGVEAIRMTPVGSAKMYNRDGFLTHTYLLRRPGDSSGCVVFADYNRFLKAFKRGDVRTLIVVPSMRDLPRYTAML</sequence>
<dbReference type="Pfam" id="PF10908">
    <property type="entry name" value="Tlde1_dom"/>
    <property type="match status" value="1"/>
</dbReference>
<keyword evidence="1" id="KW-0812">Transmembrane</keyword>
<name>A0A4S8P108_9HYPH</name>
<keyword evidence="1" id="KW-0472">Membrane</keyword>
<gene>
    <name evidence="3" type="ORF">FAA97_06675</name>
</gene>
<accession>A0A4S8P108</accession>
<evidence type="ECO:0000313" key="3">
    <source>
        <dbReference type="EMBL" id="THV23670.1"/>
    </source>
</evidence>
<dbReference type="Proteomes" id="UP000308828">
    <property type="component" value="Unassembled WGS sequence"/>
</dbReference>
<dbReference type="RefSeq" id="WP_136597769.1">
    <property type="nucleotide sequence ID" value="NZ_STGV01000002.1"/>
</dbReference>
<reference evidence="3 4" key="1">
    <citation type="submission" date="2019-04" db="EMBL/GenBank/DDBJ databases">
        <title>Genome sequence of strain shin9-1.</title>
        <authorList>
            <person name="Gao J."/>
            <person name="Sun J."/>
        </authorList>
    </citation>
    <scope>NUCLEOTIDE SEQUENCE [LARGE SCALE GENOMIC DNA]</scope>
    <source>
        <strain evidence="4">shin9-1</strain>
    </source>
</reference>